<gene>
    <name evidence="2" type="ORF">KI688_004455</name>
</gene>
<evidence type="ECO:0000313" key="2">
    <source>
        <dbReference type="EMBL" id="KAG9063570.1"/>
    </source>
</evidence>
<evidence type="ECO:0000256" key="1">
    <source>
        <dbReference type="SAM" id="MobiDB-lite"/>
    </source>
</evidence>
<reference evidence="2" key="1">
    <citation type="submission" date="2021-06" db="EMBL/GenBank/DDBJ databases">
        <title>Genome Sequence of Mortierella hyaline Strain SCG-10, a Cold-Adapted, Nitrate-Reducing Fungus Isolated from Soil in Minnesota, USA.</title>
        <authorList>
            <person name="Aldossari N."/>
        </authorList>
    </citation>
    <scope>NUCLEOTIDE SEQUENCE</scope>
    <source>
        <strain evidence="2">SCG-10</strain>
    </source>
</reference>
<feature type="compositionally biased region" description="Low complexity" evidence="1">
    <location>
        <begin position="57"/>
        <end position="66"/>
    </location>
</feature>
<comment type="caution">
    <text evidence="2">The sequence shown here is derived from an EMBL/GenBank/DDBJ whole genome shotgun (WGS) entry which is preliminary data.</text>
</comment>
<evidence type="ECO:0000313" key="3">
    <source>
        <dbReference type="Proteomes" id="UP000707451"/>
    </source>
</evidence>
<feature type="region of interest" description="Disordered" evidence="1">
    <location>
        <begin position="182"/>
        <end position="230"/>
    </location>
</feature>
<dbReference type="OrthoDB" id="2403581at2759"/>
<keyword evidence="3" id="KW-1185">Reference proteome</keyword>
<dbReference type="Proteomes" id="UP000707451">
    <property type="component" value="Unassembled WGS sequence"/>
</dbReference>
<sequence length="271" mass="29704">MEMIVSNAVMPPRNLLPSYSLAADPQAFVNDTVSVNPSEAPLEPIDETSAHDPIEHSSSSSSSCSSAEGRLAGHALAPRACMEEDEEGEKEEGAMKEFDFEYTLTASEGPFLSYPATSKEGEEDLFDAEDYPVPQVNLPKYDPNDPLWIYIDTWLKTPELPDPFVHVLAQYHQSLETYLNTILAPPPPQEEADNNADSSSRHDSVPLGEDPNTQGPTTLHGPATPAPMTEDVDDLFRIPTRPGLWSALWVMGDDDDDDEVPDLRDGSAQVH</sequence>
<accession>A0A9P7XLK1</accession>
<dbReference type="EMBL" id="JAHRHY010000016">
    <property type="protein sequence ID" value="KAG9063570.1"/>
    <property type="molecule type" value="Genomic_DNA"/>
</dbReference>
<name>A0A9P7XLK1_9FUNG</name>
<protein>
    <submittedName>
        <fullName evidence="2">Uncharacterized protein</fullName>
    </submittedName>
</protein>
<organism evidence="2 3">
    <name type="scientific">Linnemannia hyalina</name>
    <dbReference type="NCBI Taxonomy" id="64524"/>
    <lineage>
        <taxon>Eukaryota</taxon>
        <taxon>Fungi</taxon>
        <taxon>Fungi incertae sedis</taxon>
        <taxon>Mucoromycota</taxon>
        <taxon>Mortierellomycotina</taxon>
        <taxon>Mortierellomycetes</taxon>
        <taxon>Mortierellales</taxon>
        <taxon>Mortierellaceae</taxon>
        <taxon>Linnemannia</taxon>
    </lineage>
</organism>
<feature type="region of interest" description="Disordered" evidence="1">
    <location>
        <begin position="32"/>
        <end position="69"/>
    </location>
</feature>
<proteinExistence type="predicted"/>
<feature type="region of interest" description="Disordered" evidence="1">
    <location>
        <begin position="251"/>
        <end position="271"/>
    </location>
</feature>
<dbReference type="AlphaFoldDB" id="A0A9P7XLK1"/>